<keyword evidence="3" id="KW-1185">Reference proteome</keyword>
<dbReference type="Proteomes" id="UP001281761">
    <property type="component" value="Unassembled WGS sequence"/>
</dbReference>
<feature type="region of interest" description="Disordered" evidence="1">
    <location>
        <begin position="32"/>
        <end position="110"/>
    </location>
</feature>
<gene>
    <name evidence="2" type="ORF">BLNAU_21918</name>
</gene>
<evidence type="ECO:0000313" key="3">
    <source>
        <dbReference type="Proteomes" id="UP001281761"/>
    </source>
</evidence>
<organism evidence="2 3">
    <name type="scientific">Blattamonas nauphoetae</name>
    <dbReference type="NCBI Taxonomy" id="2049346"/>
    <lineage>
        <taxon>Eukaryota</taxon>
        <taxon>Metamonada</taxon>
        <taxon>Preaxostyla</taxon>
        <taxon>Oxymonadida</taxon>
        <taxon>Blattamonas</taxon>
    </lineage>
</organism>
<feature type="compositionally biased region" description="Basic and acidic residues" evidence="1">
    <location>
        <begin position="51"/>
        <end position="72"/>
    </location>
</feature>
<evidence type="ECO:0000313" key="2">
    <source>
        <dbReference type="EMBL" id="KAK2943150.1"/>
    </source>
</evidence>
<dbReference type="EMBL" id="JARBJD010000359">
    <property type="protein sequence ID" value="KAK2943150.1"/>
    <property type="molecule type" value="Genomic_DNA"/>
</dbReference>
<feature type="compositionally biased region" description="Basic and acidic residues" evidence="1">
    <location>
        <begin position="32"/>
        <end position="44"/>
    </location>
</feature>
<feature type="region of interest" description="Disordered" evidence="1">
    <location>
        <begin position="1"/>
        <end position="20"/>
    </location>
</feature>
<proteinExistence type="predicted"/>
<name>A0ABQ9WYS3_9EUKA</name>
<comment type="caution">
    <text evidence="2">The sequence shown here is derived from an EMBL/GenBank/DDBJ whole genome shotgun (WGS) entry which is preliminary data.</text>
</comment>
<accession>A0ABQ9WYS3</accession>
<protein>
    <submittedName>
        <fullName evidence="2">Uncharacterized protein</fullName>
    </submittedName>
</protein>
<reference evidence="2 3" key="1">
    <citation type="journal article" date="2022" name="bioRxiv">
        <title>Genomics of Preaxostyla Flagellates Illuminates Evolutionary Transitions and the Path Towards Mitochondrial Loss.</title>
        <authorList>
            <person name="Novak L.V.F."/>
            <person name="Treitli S.C."/>
            <person name="Pyrih J."/>
            <person name="Halakuc P."/>
            <person name="Pipaliya S.V."/>
            <person name="Vacek V."/>
            <person name="Brzon O."/>
            <person name="Soukal P."/>
            <person name="Eme L."/>
            <person name="Dacks J.B."/>
            <person name="Karnkowska A."/>
            <person name="Elias M."/>
            <person name="Hampl V."/>
        </authorList>
    </citation>
    <scope>NUCLEOTIDE SEQUENCE [LARGE SCALE GENOMIC DNA]</scope>
    <source>
        <strain evidence="2">NAU3</strain>
        <tissue evidence="2">Gut</tissue>
    </source>
</reference>
<evidence type="ECO:0000256" key="1">
    <source>
        <dbReference type="SAM" id="MobiDB-lite"/>
    </source>
</evidence>
<sequence>MKQERKDLEHASSEFRQRADTIECDEMWKTGKEEIEHAHEEGKEATSAAEAKAKELKEEEESVHSAAKDKLAALRKKMRTAQLARSPEQEKKRRASSNRGRMTSGLMETR</sequence>